<dbReference type="EMBL" id="FOBW01000006">
    <property type="protein sequence ID" value="SEM87935.1"/>
    <property type="molecule type" value="Genomic_DNA"/>
</dbReference>
<dbReference type="PANTHER" id="PTHR40052">
    <property type="entry name" value="UPF0403 PROTEIN YQIW-RELATED"/>
    <property type="match status" value="1"/>
</dbReference>
<evidence type="ECO:0000313" key="3">
    <source>
        <dbReference type="Proteomes" id="UP000198553"/>
    </source>
</evidence>
<gene>
    <name evidence="2" type="ORF">SAMN05192533_106219</name>
</gene>
<comment type="similarity">
    <text evidence="1">Belongs to the bacilliredoxin family.</text>
</comment>
<accession>A0A1H8BYH6</accession>
<dbReference type="Gene3D" id="3.40.30.10">
    <property type="entry name" value="Glutaredoxin"/>
    <property type="match status" value="1"/>
</dbReference>
<dbReference type="Proteomes" id="UP000198553">
    <property type="component" value="Unassembled WGS sequence"/>
</dbReference>
<dbReference type="NCBIfam" id="TIGR04191">
    <property type="entry name" value="YphP_YqiW"/>
    <property type="match status" value="1"/>
</dbReference>
<dbReference type="AlphaFoldDB" id="A0A1H8BYH6"/>
<proteinExistence type="inferred from homology"/>
<reference evidence="3" key="1">
    <citation type="submission" date="2016-10" db="EMBL/GenBank/DDBJ databases">
        <authorList>
            <person name="Varghese N."/>
            <person name="Submissions S."/>
        </authorList>
    </citation>
    <scope>NUCLEOTIDE SEQUENCE [LARGE SCALE GENOMIC DNA]</scope>
    <source>
        <strain evidence="3">B48,IBRC-M 10115,DSM 25386,CECT 8001</strain>
    </source>
</reference>
<dbReference type="Pfam" id="PF06491">
    <property type="entry name" value="Disulph_isomer"/>
    <property type="match status" value="1"/>
</dbReference>
<organism evidence="2 3">
    <name type="scientific">Mesobacillus persicus</name>
    <dbReference type="NCBI Taxonomy" id="930146"/>
    <lineage>
        <taxon>Bacteria</taxon>
        <taxon>Bacillati</taxon>
        <taxon>Bacillota</taxon>
        <taxon>Bacilli</taxon>
        <taxon>Bacillales</taxon>
        <taxon>Bacillaceae</taxon>
        <taxon>Mesobacillus</taxon>
    </lineage>
</organism>
<evidence type="ECO:0000256" key="1">
    <source>
        <dbReference type="ARBA" id="ARBA00038305"/>
    </source>
</evidence>
<dbReference type="STRING" id="930146.SAMN05192533_106219"/>
<evidence type="ECO:0000313" key="2">
    <source>
        <dbReference type="EMBL" id="SEM87935.1"/>
    </source>
</evidence>
<name>A0A1H8BYH6_9BACI</name>
<sequence length="146" mass="16236">MVNMDFNFFMNDVVRQARQEISASGYKELTTPEEVDEALAKKGTTLVMVNSVCGCAGGIARPAAAHSLHYDKRPDQLVTVFAGQDKEATEKARSYFTGYPPSSPSFALLKDGEIVKMIERHDIEGHDPMAVVQKLQDSFEQYCEEL</sequence>
<keyword evidence="3" id="KW-1185">Reference proteome</keyword>
<dbReference type="InterPro" id="IPR009474">
    <property type="entry name" value="BrxB/BrxA"/>
</dbReference>
<dbReference type="PANTHER" id="PTHR40052:SF1">
    <property type="entry name" value="BACILLIREDOXIN BRXB"/>
    <property type="match status" value="1"/>
</dbReference>
<protein>
    <submittedName>
        <fullName evidence="2">Putative bacilliredoxin, YphP/YqiW family</fullName>
    </submittedName>
</protein>